<name>I4AII0_BERLS</name>
<dbReference type="RefSeq" id="WP_014797222.1">
    <property type="nucleotide sequence ID" value="NC_018018.1"/>
</dbReference>
<evidence type="ECO:0000313" key="1">
    <source>
        <dbReference type="EMBL" id="AFM03765.1"/>
    </source>
</evidence>
<dbReference type="SUPFAM" id="SSF82171">
    <property type="entry name" value="DPP6 N-terminal domain-like"/>
    <property type="match status" value="1"/>
</dbReference>
<gene>
    <name evidence="1" type="ordered locus">Fleli_1333</name>
</gene>
<dbReference type="EMBL" id="CP003345">
    <property type="protein sequence ID" value="AFM03765.1"/>
    <property type="molecule type" value="Genomic_DNA"/>
</dbReference>
<proteinExistence type="predicted"/>
<dbReference type="Proteomes" id="UP000006054">
    <property type="component" value="Chromosome"/>
</dbReference>
<keyword evidence="2" id="KW-1185">Reference proteome</keyword>
<protein>
    <submittedName>
        <fullName evidence="1">Uncharacterized protein</fullName>
    </submittedName>
</protein>
<dbReference type="KEGG" id="fli:Fleli_1333"/>
<dbReference type="eggNOG" id="ENOG502Z9C3">
    <property type="taxonomic scope" value="Bacteria"/>
</dbReference>
<dbReference type="AlphaFoldDB" id="I4AII0"/>
<dbReference type="HOGENOM" id="CLU_1048415_0_0_10"/>
<organism evidence="1 2">
    <name type="scientific">Bernardetia litoralis (strain ATCC 23117 / DSM 6794 / NBRC 15988 / NCIMB 1366 / Fx l1 / Sio-4)</name>
    <name type="common">Flexibacter litoralis</name>
    <dbReference type="NCBI Taxonomy" id="880071"/>
    <lineage>
        <taxon>Bacteria</taxon>
        <taxon>Pseudomonadati</taxon>
        <taxon>Bacteroidota</taxon>
        <taxon>Cytophagia</taxon>
        <taxon>Cytophagales</taxon>
        <taxon>Bernardetiaceae</taxon>
        <taxon>Bernardetia</taxon>
    </lineage>
</organism>
<accession>I4AII0</accession>
<evidence type="ECO:0000313" key="2">
    <source>
        <dbReference type="Proteomes" id="UP000006054"/>
    </source>
</evidence>
<dbReference type="OrthoDB" id="1355105at2"/>
<reference evidence="2" key="1">
    <citation type="submission" date="2012-06" db="EMBL/GenBank/DDBJ databases">
        <title>The complete genome of Flexibacter litoralis DSM 6794.</title>
        <authorList>
            <person name="Lucas S."/>
            <person name="Copeland A."/>
            <person name="Lapidus A."/>
            <person name="Glavina del Rio T."/>
            <person name="Dalin E."/>
            <person name="Tice H."/>
            <person name="Bruce D."/>
            <person name="Goodwin L."/>
            <person name="Pitluck S."/>
            <person name="Peters L."/>
            <person name="Ovchinnikova G."/>
            <person name="Lu M."/>
            <person name="Kyrpides N."/>
            <person name="Mavromatis K."/>
            <person name="Ivanova N."/>
            <person name="Brettin T."/>
            <person name="Detter J.C."/>
            <person name="Han C."/>
            <person name="Larimer F."/>
            <person name="Land M."/>
            <person name="Hauser L."/>
            <person name="Markowitz V."/>
            <person name="Cheng J.-F."/>
            <person name="Hugenholtz P."/>
            <person name="Woyke T."/>
            <person name="Wu D."/>
            <person name="Spring S."/>
            <person name="Lang E."/>
            <person name="Kopitz M."/>
            <person name="Brambilla E."/>
            <person name="Klenk H.-P."/>
            <person name="Eisen J.A."/>
        </authorList>
    </citation>
    <scope>NUCLEOTIDE SEQUENCE [LARGE SCALE GENOMIC DNA]</scope>
    <source>
        <strain evidence="2">ATCC 23117 / DSM 6794 / NBRC 15988 / NCIMB 1366 / Sio-4</strain>
    </source>
</reference>
<sequence>MKNIILFLFILLLFNSCGKKKPRYENKGFSVQSTSETQYEYTDESEKEGLQSLEFKTRPTGVVLTNHPNYRLTTIYKVNYNKEYETISVGSNSYHRKYRDFSEGNEWNGHFMPGLEALYGYNFVNISHYDVQTKTQKNLFETPVLIKTLYYPAFSTDTLNYKAIKRNYFMVSAYDEDTNGDSLISTQDLRRFYYFDIEGNNKNLLIPKNYSVLSSDYDPVNDFMYVFAQLDANSNGKKEDNEEIHVFWIDLNNPKNTGRQY</sequence>